<comment type="caution">
    <text evidence="1">The sequence shown here is derived from an EMBL/GenBank/DDBJ whole genome shotgun (WGS) entry which is preliminary data.</text>
</comment>
<name>A0A2P8E7N8_9ACTN</name>
<dbReference type="EMBL" id="PYGE01000004">
    <property type="protein sequence ID" value="PSL05485.1"/>
    <property type="molecule type" value="Genomic_DNA"/>
</dbReference>
<accession>A0A2P8E7N8</accession>
<keyword evidence="2" id="KW-1185">Reference proteome</keyword>
<evidence type="ECO:0000313" key="1">
    <source>
        <dbReference type="EMBL" id="PSL05485.1"/>
    </source>
</evidence>
<evidence type="ECO:0000313" key="2">
    <source>
        <dbReference type="Proteomes" id="UP000243528"/>
    </source>
</evidence>
<dbReference type="RefSeq" id="WP_106536708.1">
    <property type="nucleotide sequence ID" value="NZ_ML142899.1"/>
</dbReference>
<protein>
    <submittedName>
        <fullName evidence="1">Uncharacterized protein</fullName>
    </submittedName>
</protein>
<dbReference type="Proteomes" id="UP000243528">
    <property type="component" value="Unassembled WGS sequence"/>
</dbReference>
<dbReference type="AlphaFoldDB" id="A0A2P8E7N8"/>
<proteinExistence type="predicted"/>
<organism evidence="1 2">
    <name type="scientific">Haloactinopolyspora alba</name>
    <dbReference type="NCBI Taxonomy" id="648780"/>
    <lineage>
        <taxon>Bacteria</taxon>
        <taxon>Bacillati</taxon>
        <taxon>Actinomycetota</taxon>
        <taxon>Actinomycetes</taxon>
        <taxon>Jiangellales</taxon>
        <taxon>Jiangellaceae</taxon>
        <taxon>Haloactinopolyspora</taxon>
    </lineage>
</organism>
<reference evidence="1 2" key="1">
    <citation type="submission" date="2018-03" db="EMBL/GenBank/DDBJ databases">
        <title>Genomic Encyclopedia of Archaeal and Bacterial Type Strains, Phase II (KMG-II): from individual species to whole genera.</title>
        <authorList>
            <person name="Goeker M."/>
        </authorList>
    </citation>
    <scope>NUCLEOTIDE SEQUENCE [LARGE SCALE GENOMIC DNA]</scope>
    <source>
        <strain evidence="1 2">DSM 45211</strain>
    </source>
</reference>
<gene>
    <name evidence="1" type="ORF">CLV30_104357</name>
</gene>
<sequence>MEHLSLHERYRATQAELVTLGVPVEMISPGGSAWDCRVRVHQPDGTESERCVSRTIDGRWEISPPDDDDADQSVLVDDVRAFLGRA</sequence>